<dbReference type="Proteomes" id="UP000516305">
    <property type="component" value="Chromosome"/>
</dbReference>
<keyword evidence="3 5" id="KW-0418">Kinase</keyword>
<dbReference type="PANTHER" id="PTHR43085:SF57">
    <property type="entry name" value="CARBOHYDRATE KINASE PFKB DOMAIN-CONTAINING PROTEIN"/>
    <property type="match status" value="1"/>
</dbReference>
<evidence type="ECO:0000259" key="4">
    <source>
        <dbReference type="Pfam" id="PF00294"/>
    </source>
</evidence>
<dbReference type="GO" id="GO:0016301">
    <property type="term" value="F:kinase activity"/>
    <property type="evidence" value="ECO:0007669"/>
    <property type="project" value="UniProtKB-KW"/>
</dbReference>
<protein>
    <submittedName>
        <fullName evidence="5">Bifunctional hydroxymethylpyrimidine kinase/phosphomethylpyrimidine kinase</fullName>
    </submittedName>
</protein>
<organism evidence="5 6">
    <name type="scientific">Croceimicrobium hydrocarbonivorans</name>
    <dbReference type="NCBI Taxonomy" id="2761580"/>
    <lineage>
        <taxon>Bacteria</taxon>
        <taxon>Pseudomonadati</taxon>
        <taxon>Bacteroidota</taxon>
        <taxon>Flavobacteriia</taxon>
        <taxon>Flavobacteriales</taxon>
        <taxon>Owenweeksiaceae</taxon>
        <taxon>Croceimicrobium</taxon>
    </lineage>
</organism>
<dbReference type="RefSeq" id="WP_210757321.1">
    <property type="nucleotide sequence ID" value="NZ_CP060139.1"/>
</dbReference>
<dbReference type="KEGG" id="chyd:H4K34_10210"/>
<proteinExistence type="inferred from homology"/>
<dbReference type="SUPFAM" id="SSF53613">
    <property type="entry name" value="Ribokinase-like"/>
    <property type="match status" value="1"/>
</dbReference>
<dbReference type="Pfam" id="PF00294">
    <property type="entry name" value="PfkB"/>
    <property type="match status" value="1"/>
</dbReference>
<evidence type="ECO:0000313" key="5">
    <source>
        <dbReference type="EMBL" id="QNR22754.1"/>
    </source>
</evidence>
<comment type="similarity">
    <text evidence="1">Belongs to the carbohydrate kinase PfkB family.</text>
</comment>
<evidence type="ECO:0000256" key="2">
    <source>
        <dbReference type="ARBA" id="ARBA00022679"/>
    </source>
</evidence>
<evidence type="ECO:0000256" key="1">
    <source>
        <dbReference type="ARBA" id="ARBA00010688"/>
    </source>
</evidence>
<keyword evidence="2" id="KW-0808">Transferase</keyword>
<keyword evidence="6" id="KW-1185">Reference proteome</keyword>
<dbReference type="AlphaFoldDB" id="A0A7H0VAK6"/>
<dbReference type="EMBL" id="CP060139">
    <property type="protein sequence ID" value="QNR22754.1"/>
    <property type="molecule type" value="Genomic_DNA"/>
</dbReference>
<sequence length="293" mass="32334">MKVLSFGEIVFDQIGDSEHLGGAPLNFAAHAQALGAESFMLSALGADDLATKALHQLQAWGINTSKVQQFDQYESGKVLVQLQAGQASYEILSPAAYDFISFDAQWAEEHQSDFELFYFGTLAQRNAQSQRALFDYLEHMQFKEVFFDCNLRQSFYSKEILQKSLQAASLFKLNDEELKILSLLLYNREQSEQDFCLALLQDYDLKAVILTAGSRGAYVAQATEWFFAPATRVEVEDTVGAGDAFSAAFCSNFLNGKDALSSLNAANRLGAFVASKRAAVPEIPADLKVEILG</sequence>
<evidence type="ECO:0000313" key="6">
    <source>
        <dbReference type="Proteomes" id="UP000516305"/>
    </source>
</evidence>
<dbReference type="InterPro" id="IPR050306">
    <property type="entry name" value="PfkB_Carbo_kinase"/>
</dbReference>
<dbReference type="InterPro" id="IPR011611">
    <property type="entry name" value="PfkB_dom"/>
</dbReference>
<gene>
    <name evidence="5" type="ORF">H4K34_10210</name>
</gene>
<dbReference type="PANTHER" id="PTHR43085">
    <property type="entry name" value="HEXOKINASE FAMILY MEMBER"/>
    <property type="match status" value="1"/>
</dbReference>
<dbReference type="InterPro" id="IPR029056">
    <property type="entry name" value="Ribokinase-like"/>
</dbReference>
<name>A0A7H0VAK6_9FLAO</name>
<evidence type="ECO:0000256" key="3">
    <source>
        <dbReference type="ARBA" id="ARBA00022777"/>
    </source>
</evidence>
<accession>A0A7H0VAK6</accession>
<feature type="domain" description="Carbohydrate kinase PfkB" evidence="4">
    <location>
        <begin position="16"/>
        <end position="282"/>
    </location>
</feature>
<dbReference type="Gene3D" id="3.40.1190.20">
    <property type="match status" value="1"/>
</dbReference>
<reference evidence="5 6" key="1">
    <citation type="submission" date="2020-08" db="EMBL/GenBank/DDBJ databases">
        <title>Croceimicrobium hydrocarbonivorans gen. nov., sp. nov., a novel marine bacterium isolated from a bacterial consortium that degrades polyethylene terephthalate.</title>
        <authorList>
            <person name="Liu R."/>
        </authorList>
    </citation>
    <scope>NUCLEOTIDE SEQUENCE [LARGE SCALE GENOMIC DNA]</scope>
    <source>
        <strain evidence="5 6">A20-9</strain>
    </source>
</reference>